<dbReference type="PROSITE" id="PS50977">
    <property type="entry name" value="HTH_TETR_2"/>
    <property type="match status" value="1"/>
</dbReference>
<dbReference type="Proteomes" id="UP000004691">
    <property type="component" value="Unassembled WGS sequence"/>
</dbReference>
<proteinExistence type="predicted"/>
<dbReference type="HOGENOM" id="CLU_107911_0_0_11"/>
<sequence length="206" mass="22492">MAGTTRAEKTRQTRLRMLEAAREQFVAHGYGATKLQEIADRAGVSVQTIYFTFGNKRTVLKELLDHEVAGDDSPVATLQRPWFQAVLDAPTAREQLAAHVEGVCEVSARVAPVVEVLRVAAATDPELTDLWRANVDARATVQDAAATALVRKPGARAGLSVPHVADVLFGLLSPELYLVLVRDRGWSPERWRGWTLDTLAAQLLTG</sequence>
<dbReference type="PANTHER" id="PTHR30055:SF234">
    <property type="entry name" value="HTH-TYPE TRANSCRIPTIONAL REGULATOR BETI"/>
    <property type="match status" value="1"/>
</dbReference>
<evidence type="ECO:0000256" key="4">
    <source>
        <dbReference type="PROSITE-ProRule" id="PRU00335"/>
    </source>
</evidence>
<dbReference type="Pfam" id="PF00440">
    <property type="entry name" value="TetR_N"/>
    <property type="match status" value="1"/>
</dbReference>
<reference evidence="6 7" key="1">
    <citation type="submission" date="2012-01" db="EMBL/GenBank/DDBJ databases">
        <title>Improved High-Quality Draft sequence of Saccharomonospora xinjiangensis XJ-54.</title>
        <authorList>
            <consortium name="US DOE Joint Genome Institute"/>
            <person name="Lucas S."/>
            <person name="Han J."/>
            <person name="Lapidus A."/>
            <person name="Cheng J.-F."/>
            <person name="Goodwin L."/>
            <person name="Pitluck S."/>
            <person name="Peters L."/>
            <person name="Mikhailova N."/>
            <person name="Teshima H."/>
            <person name="Detter J.C."/>
            <person name="Han C."/>
            <person name="Tapia R."/>
            <person name="Land M."/>
            <person name="Hauser L."/>
            <person name="Kyrpides N."/>
            <person name="Ivanova N."/>
            <person name="Pagani I."/>
            <person name="Brambilla E.-M."/>
            <person name="Klenk H.-P."/>
            <person name="Woyke T."/>
        </authorList>
    </citation>
    <scope>NUCLEOTIDE SEQUENCE [LARGE SCALE GENOMIC DNA]</scope>
    <source>
        <strain evidence="6 7">XJ-54</strain>
    </source>
</reference>
<dbReference type="InterPro" id="IPR001647">
    <property type="entry name" value="HTH_TetR"/>
</dbReference>
<dbReference type="PRINTS" id="PR00455">
    <property type="entry name" value="HTHTETR"/>
</dbReference>
<protein>
    <submittedName>
        <fullName evidence="6">Transcriptional regulator</fullName>
    </submittedName>
</protein>
<dbReference type="eggNOG" id="COG1309">
    <property type="taxonomic scope" value="Bacteria"/>
</dbReference>
<keyword evidence="3" id="KW-0804">Transcription</keyword>
<dbReference type="InterPro" id="IPR009057">
    <property type="entry name" value="Homeodomain-like_sf"/>
</dbReference>
<gene>
    <name evidence="6" type="ORF">SacxiDRAFT_0475</name>
</gene>
<accession>I0UXZ8</accession>
<evidence type="ECO:0000256" key="3">
    <source>
        <dbReference type="ARBA" id="ARBA00023163"/>
    </source>
</evidence>
<keyword evidence="1" id="KW-0805">Transcription regulation</keyword>
<dbReference type="PANTHER" id="PTHR30055">
    <property type="entry name" value="HTH-TYPE TRANSCRIPTIONAL REGULATOR RUTR"/>
    <property type="match status" value="1"/>
</dbReference>
<dbReference type="Gene3D" id="1.10.357.10">
    <property type="entry name" value="Tetracycline Repressor, domain 2"/>
    <property type="match status" value="1"/>
</dbReference>
<dbReference type="GO" id="GO:0000976">
    <property type="term" value="F:transcription cis-regulatory region binding"/>
    <property type="evidence" value="ECO:0007669"/>
    <property type="project" value="TreeGrafter"/>
</dbReference>
<dbReference type="SUPFAM" id="SSF46689">
    <property type="entry name" value="Homeodomain-like"/>
    <property type="match status" value="1"/>
</dbReference>
<dbReference type="AlphaFoldDB" id="I0UXZ8"/>
<dbReference type="GO" id="GO:0003700">
    <property type="term" value="F:DNA-binding transcription factor activity"/>
    <property type="evidence" value="ECO:0007669"/>
    <property type="project" value="TreeGrafter"/>
</dbReference>
<evidence type="ECO:0000259" key="5">
    <source>
        <dbReference type="PROSITE" id="PS50977"/>
    </source>
</evidence>
<feature type="domain" description="HTH tetR-type" evidence="5">
    <location>
        <begin position="11"/>
        <end position="71"/>
    </location>
</feature>
<dbReference type="InterPro" id="IPR050109">
    <property type="entry name" value="HTH-type_TetR-like_transc_reg"/>
</dbReference>
<evidence type="ECO:0000256" key="2">
    <source>
        <dbReference type="ARBA" id="ARBA00023125"/>
    </source>
</evidence>
<evidence type="ECO:0000256" key="1">
    <source>
        <dbReference type="ARBA" id="ARBA00023015"/>
    </source>
</evidence>
<evidence type="ECO:0000313" key="7">
    <source>
        <dbReference type="Proteomes" id="UP000004691"/>
    </source>
</evidence>
<evidence type="ECO:0000313" key="6">
    <source>
        <dbReference type="EMBL" id="EID52751.1"/>
    </source>
</evidence>
<organism evidence="6 7">
    <name type="scientific">Saccharomonospora xinjiangensis XJ-54</name>
    <dbReference type="NCBI Taxonomy" id="882086"/>
    <lineage>
        <taxon>Bacteria</taxon>
        <taxon>Bacillati</taxon>
        <taxon>Actinomycetota</taxon>
        <taxon>Actinomycetes</taxon>
        <taxon>Pseudonocardiales</taxon>
        <taxon>Pseudonocardiaceae</taxon>
        <taxon>Saccharomonospora</taxon>
    </lineage>
</organism>
<keyword evidence="7" id="KW-1185">Reference proteome</keyword>
<dbReference type="EMBL" id="JH636049">
    <property type="protein sequence ID" value="EID52751.1"/>
    <property type="molecule type" value="Genomic_DNA"/>
</dbReference>
<dbReference type="RefSeq" id="WP_006236854.1">
    <property type="nucleotide sequence ID" value="NZ_JH636049.1"/>
</dbReference>
<keyword evidence="2 4" id="KW-0238">DNA-binding</keyword>
<feature type="DNA-binding region" description="H-T-H motif" evidence="4">
    <location>
        <begin position="34"/>
        <end position="53"/>
    </location>
</feature>
<name>I0UXZ8_9PSEU</name>